<comment type="caution">
    <text evidence="2">The sequence shown here is derived from an EMBL/GenBank/DDBJ whole genome shotgun (WGS) entry which is preliminary data.</text>
</comment>
<dbReference type="SUPFAM" id="SSF51735">
    <property type="entry name" value="NAD(P)-binding Rossmann-fold domains"/>
    <property type="match status" value="1"/>
</dbReference>
<evidence type="ECO:0008006" key="4">
    <source>
        <dbReference type="Google" id="ProtNLM"/>
    </source>
</evidence>
<keyword evidence="3" id="KW-1185">Reference proteome</keyword>
<reference evidence="3" key="1">
    <citation type="journal article" date="2019" name="Int. J. Syst. Evol. Microbiol.">
        <title>The Global Catalogue of Microorganisms (GCM) 10K type strain sequencing project: providing services to taxonomists for standard genome sequencing and annotation.</title>
        <authorList>
            <consortium name="The Broad Institute Genomics Platform"/>
            <consortium name="The Broad Institute Genome Sequencing Center for Infectious Disease"/>
            <person name="Wu L."/>
            <person name="Ma J."/>
        </authorList>
    </citation>
    <scope>NUCLEOTIDE SEQUENCE [LARGE SCALE GENOMIC DNA]</scope>
    <source>
        <strain evidence="3">NBRC 108730</strain>
    </source>
</reference>
<organism evidence="2 3">
    <name type="scientific">Angustibacter aerolatus</name>
    <dbReference type="NCBI Taxonomy" id="1162965"/>
    <lineage>
        <taxon>Bacteria</taxon>
        <taxon>Bacillati</taxon>
        <taxon>Actinomycetota</taxon>
        <taxon>Actinomycetes</taxon>
        <taxon>Kineosporiales</taxon>
        <taxon>Kineosporiaceae</taxon>
    </lineage>
</organism>
<evidence type="ECO:0000313" key="3">
    <source>
        <dbReference type="Proteomes" id="UP001157017"/>
    </source>
</evidence>
<name>A0ABQ6JBZ1_9ACTN</name>
<feature type="compositionally biased region" description="Basic residues" evidence="1">
    <location>
        <begin position="70"/>
        <end position="79"/>
    </location>
</feature>
<dbReference type="PRINTS" id="PR00081">
    <property type="entry name" value="GDHRDH"/>
</dbReference>
<feature type="compositionally biased region" description="Basic residues" evidence="1">
    <location>
        <begin position="87"/>
        <end position="105"/>
    </location>
</feature>
<protein>
    <recommendedName>
        <fullName evidence="4">SDR family NAD(P)-dependent oxidoreductase</fullName>
    </recommendedName>
</protein>
<dbReference type="EMBL" id="BSUZ01000001">
    <property type="protein sequence ID" value="GMA85297.1"/>
    <property type="molecule type" value="Genomic_DNA"/>
</dbReference>
<dbReference type="Gene3D" id="3.40.50.720">
    <property type="entry name" value="NAD(P)-binding Rossmann-like Domain"/>
    <property type="match status" value="1"/>
</dbReference>
<proteinExistence type="predicted"/>
<accession>A0ABQ6JBZ1</accession>
<feature type="compositionally biased region" description="Basic residues" evidence="1">
    <location>
        <begin position="115"/>
        <end position="124"/>
    </location>
</feature>
<gene>
    <name evidence="2" type="ORF">GCM10025868_05470</name>
</gene>
<feature type="region of interest" description="Disordered" evidence="1">
    <location>
        <begin position="46"/>
        <end position="142"/>
    </location>
</feature>
<evidence type="ECO:0000256" key="1">
    <source>
        <dbReference type="SAM" id="MobiDB-lite"/>
    </source>
</evidence>
<dbReference type="Proteomes" id="UP001157017">
    <property type="component" value="Unassembled WGS sequence"/>
</dbReference>
<sequence>MLLGGAAGRAMRERGHGAIVTVSSVAGYVTMGGYSALKAFVTTWSESLSVEPGRQRRHRDRPRAGLGAHRVPRASRHPHHEPARPGLGRRRPARRGVPARRRPRPRRLDPDDPLHHRRLARPARPRAAVRAVSGRLAGSRRR</sequence>
<dbReference type="InterPro" id="IPR002347">
    <property type="entry name" value="SDR_fam"/>
</dbReference>
<evidence type="ECO:0000313" key="2">
    <source>
        <dbReference type="EMBL" id="GMA85297.1"/>
    </source>
</evidence>
<dbReference type="InterPro" id="IPR036291">
    <property type="entry name" value="NAD(P)-bd_dom_sf"/>
</dbReference>